<reference evidence="2" key="1">
    <citation type="submission" date="2023-07" db="EMBL/GenBank/DDBJ databases">
        <title>Functional and genomic diversity of the sorghum phyllosphere microbiome.</title>
        <authorList>
            <person name="Shade A."/>
        </authorList>
    </citation>
    <scope>NUCLEOTIDE SEQUENCE [LARGE SCALE GENOMIC DNA]</scope>
    <source>
        <strain evidence="2">SORGH_AS_0422</strain>
    </source>
</reference>
<comment type="caution">
    <text evidence="1">The sequence shown here is derived from an EMBL/GenBank/DDBJ whole genome shotgun (WGS) entry which is preliminary data.</text>
</comment>
<name>A0ABU3GQZ0_9SPHI</name>
<sequence>MKAELKHVVPLFFLLLFCSKSFSSTYYFSSNGSDDYTSLQAKSPATPWKSLEKLNSFFKNLHPGDSILFKRGDIFHGSIKVTASGAVFAPIHFGAYGTGNRPEITGLSQLTSWKAVGNGIYEAPCTTGGSMLLLNGTQQALGRYPNKGYLSFQAHSGNTSITDSKLNTLPQFGTGEIVIRKNRWIIDRHSITAQSGNTITYSAGNTTYSPNNNYGYFIQNNIKTLDAFGEWFMNYDTHVMSVYFGNKNPNKFSVTTTSVDVLVNIQKHQYLNFDGILFTGAGKNSFNLVQAKKVAIKNCIIDYTGSEAILASYSPFVSITNCGINHSLSGGINLDAGCTNATITNNTITNTGLIAGMGKSNSGTYEAITSFGDNANIERNRIDSVGYNGIYFGGNTSTVKNNHITYFCLTKDDGAGIYIGDWSKTVSKKVIGNMVFNGIGNSEGTPYTKSLQAEGIYIDDNSESVVITGNTVSKCANNGIKVHNAKNIDIFNNTVFDNGVQLRMEQDHYIPTSSFIRGNNVRNNIFFSKSGLQPVAKFSTHLDDINSFGSIDSNFYNCKSNVNNFKAMQVKNGKNVSANYTLSDWKIRSGKDASSVETPVNEVMFEYNAGNTAKTVTLRQPYVDVHNNVYKSEVTINPYSSIILVASNKPPAIAKNQLTALVK</sequence>
<dbReference type="Gene3D" id="2.160.20.10">
    <property type="entry name" value="Single-stranded right-handed beta-helix, Pectin lyase-like"/>
    <property type="match status" value="2"/>
</dbReference>
<dbReference type="SUPFAM" id="SSF51126">
    <property type="entry name" value="Pectin lyase-like"/>
    <property type="match status" value="2"/>
</dbReference>
<evidence type="ECO:0000313" key="1">
    <source>
        <dbReference type="EMBL" id="MDT3402177.1"/>
    </source>
</evidence>
<evidence type="ECO:0000313" key="2">
    <source>
        <dbReference type="Proteomes" id="UP001258315"/>
    </source>
</evidence>
<dbReference type="InterPro" id="IPR022441">
    <property type="entry name" value="Para_beta_helix_rpt-2"/>
</dbReference>
<keyword evidence="2" id="KW-1185">Reference proteome</keyword>
<protein>
    <submittedName>
        <fullName evidence="1">Parallel beta-helix repeat protein</fullName>
    </submittedName>
</protein>
<dbReference type="PANTHER" id="PTHR36453:SF1">
    <property type="entry name" value="RIGHT HANDED BETA HELIX DOMAIN-CONTAINING PROTEIN"/>
    <property type="match status" value="1"/>
</dbReference>
<gene>
    <name evidence="1" type="ORF">QE417_001249</name>
</gene>
<dbReference type="InterPro" id="IPR011050">
    <property type="entry name" value="Pectin_lyase_fold/virulence"/>
</dbReference>
<dbReference type="SMART" id="SM00710">
    <property type="entry name" value="PbH1"/>
    <property type="match status" value="7"/>
</dbReference>
<dbReference type="Proteomes" id="UP001258315">
    <property type="component" value="Unassembled WGS sequence"/>
</dbReference>
<dbReference type="EMBL" id="JAVLVU010000001">
    <property type="protein sequence ID" value="MDT3402177.1"/>
    <property type="molecule type" value="Genomic_DNA"/>
</dbReference>
<proteinExistence type="predicted"/>
<dbReference type="InterPro" id="IPR006626">
    <property type="entry name" value="PbH1"/>
</dbReference>
<dbReference type="PANTHER" id="PTHR36453">
    <property type="entry name" value="SECRETED PROTEIN-RELATED"/>
    <property type="match status" value="1"/>
</dbReference>
<dbReference type="NCBIfam" id="TIGR03804">
    <property type="entry name" value="para_beta_helix"/>
    <property type="match status" value="1"/>
</dbReference>
<accession>A0ABU3GQZ0</accession>
<organism evidence="1 2">
    <name type="scientific">Mucilaginibacter terrae</name>
    <dbReference type="NCBI Taxonomy" id="1955052"/>
    <lineage>
        <taxon>Bacteria</taxon>
        <taxon>Pseudomonadati</taxon>
        <taxon>Bacteroidota</taxon>
        <taxon>Sphingobacteriia</taxon>
        <taxon>Sphingobacteriales</taxon>
        <taxon>Sphingobacteriaceae</taxon>
        <taxon>Mucilaginibacter</taxon>
    </lineage>
</organism>
<dbReference type="InterPro" id="IPR012334">
    <property type="entry name" value="Pectin_lyas_fold"/>
</dbReference>
<dbReference type="RefSeq" id="WP_311948405.1">
    <property type="nucleotide sequence ID" value="NZ_JAVLVU010000001.1"/>
</dbReference>